<protein>
    <submittedName>
        <fullName evidence="1">NLRC5 isoform X2</fullName>
    </submittedName>
</protein>
<dbReference type="GO" id="GO:0005634">
    <property type="term" value="C:nucleus"/>
    <property type="evidence" value="ECO:0007669"/>
    <property type="project" value="TreeGrafter"/>
</dbReference>
<accession>A0A6S7L8P6</accession>
<dbReference type="InterPro" id="IPR001611">
    <property type="entry name" value="Leu-rich_rpt"/>
</dbReference>
<organism evidence="1 2">
    <name type="scientific">Paramuricea clavata</name>
    <name type="common">Red gorgonian</name>
    <name type="synonym">Violescent sea-whip</name>
    <dbReference type="NCBI Taxonomy" id="317549"/>
    <lineage>
        <taxon>Eukaryota</taxon>
        <taxon>Metazoa</taxon>
        <taxon>Cnidaria</taxon>
        <taxon>Anthozoa</taxon>
        <taxon>Octocorallia</taxon>
        <taxon>Malacalcyonacea</taxon>
        <taxon>Plexauridae</taxon>
        <taxon>Paramuricea</taxon>
    </lineage>
</organism>
<dbReference type="PANTHER" id="PTHR24113">
    <property type="entry name" value="RAN GTPASE-ACTIVATING PROTEIN 1"/>
    <property type="match status" value="1"/>
</dbReference>
<dbReference type="GO" id="GO:0031267">
    <property type="term" value="F:small GTPase binding"/>
    <property type="evidence" value="ECO:0007669"/>
    <property type="project" value="TreeGrafter"/>
</dbReference>
<dbReference type="OrthoDB" id="1394818at2759"/>
<sequence>MIPLQHQLRKLYLCEIKLRPCDADSAIKLLKNLKKLDLGGMKVNNGKAFIKSLSSLSFLEEIVFPDVLMHDHSVAGFFDALTSLRYLKYLDFGRSTITQVGAVTLAEVLPSLQLLEKLVLGNIGFDHECQKYLFHAVGKLEYLKEHDFGWSKFTQTGAVTLAEVLPSLQLLEKLLLNNIGFDDECQKHLFHAVGKLKYLKELDLGSSTITQTAALLEKLVLKGIEFDDECQKHLFHAAGKLKYLKELDLGWSTITQTGAVSLAEVLPSLELLEKLVLKKIGFDDECQKHLFHAVGKLKYLKKT</sequence>
<dbReference type="AlphaFoldDB" id="A0A6S7L8P6"/>
<dbReference type="Proteomes" id="UP001152795">
    <property type="component" value="Unassembled WGS sequence"/>
</dbReference>
<dbReference type="SUPFAM" id="SSF52047">
    <property type="entry name" value="RNI-like"/>
    <property type="match status" value="1"/>
</dbReference>
<dbReference type="InterPro" id="IPR027038">
    <property type="entry name" value="RanGap"/>
</dbReference>
<gene>
    <name evidence="1" type="ORF">PACLA_8A014330</name>
</gene>
<keyword evidence="2" id="KW-1185">Reference proteome</keyword>
<dbReference type="PANTHER" id="PTHR24113:SF15">
    <property type="entry name" value="NACHT DOMAIN-CONTAINING PROTEIN"/>
    <property type="match status" value="1"/>
</dbReference>
<dbReference type="Gene3D" id="3.80.10.10">
    <property type="entry name" value="Ribonuclease Inhibitor"/>
    <property type="match status" value="1"/>
</dbReference>
<reference evidence="1" key="1">
    <citation type="submission" date="2020-04" db="EMBL/GenBank/DDBJ databases">
        <authorList>
            <person name="Alioto T."/>
            <person name="Alioto T."/>
            <person name="Gomez Garrido J."/>
        </authorList>
    </citation>
    <scope>NUCLEOTIDE SEQUENCE</scope>
    <source>
        <strain evidence="1">A484AB</strain>
    </source>
</reference>
<dbReference type="Pfam" id="PF13516">
    <property type="entry name" value="LRR_6"/>
    <property type="match status" value="1"/>
</dbReference>
<dbReference type="GO" id="GO:0005829">
    <property type="term" value="C:cytosol"/>
    <property type="evidence" value="ECO:0007669"/>
    <property type="project" value="TreeGrafter"/>
</dbReference>
<dbReference type="EMBL" id="CACRXK020015791">
    <property type="protein sequence ID" value="CAB4028879.1"/>
    <property type="molecule type" value="Genomic_DNA"/>
</dbReference>
<dbReference type="GO" id="GO:0005096">
    <property type="term" value="F:GTPase activator activity"/>
    <property type="evidence" value="ECO:0007669"/>
    <property type="project" value="InterPro"/>
</dbReference>
<comment type="caution">
    <text evidence="1">The sequence shown here is derived from an EMBL/GenBank/DDBJ whole genome shotgun (WGS) entry which is preliminary data.</text>
</comment>
<dbReference type="GO" id="GO:0006913">
    <property type="term" value="P:nucleocytoplasmic transport"/>
    <property type="evidence" value="ECO:0007669"/>
    <property type="project" value="TreeGrafter"/>
</dbReference>
<evidence type="ECO:0000313" key="1">
    <source>
        <dbReference type="EMBL" id="CAB4028879.1"/>
    </source>
</evidence>
<dbReference type="InterPro" id="IPR032675">
    <property type="entry name" value="LRR_dom_sf"/>
</dbReference>
<dbReference type="GO" id="GO:0048471">
    <property type="term" value="C:perinuclear region of cytoplasm"/>
    <property type="evidence" value="ECO:0007669"/>
    <property type="project" value="TreeGrafter"/>
</dbReference>
<name>A0A6S7L8P6_PARCT</name>
<proteinExistence type="predicted"/>
<evidence type="ECO:0000313" key="2">
    <source>
        <dbReference type="Proteomes" id="UP001152795"/>
    </source>
</evidence>